<dbReference type="SUPFAM" id="SSF46565">
    <property type="entry name" value="Chaperone J-domain"/>
    <property type="match status" value="1"/>
</dbReference>
<dbReference type="AlphaFoldDB" id="A0AAW1SN87"/>
<feature type="compositionally biased region" description="Polar residues" evidence="11">
    <location>
        <begin position="512"/>
        <end position="525"/>
    </location>
</feature>
<dbReference type="SMART" id="SM00645">
    <property type="entry name" value="Pept_C1"/>
    <property type="match status" value="1"/>
</dbReference>
<dbReference type="SMART" id="SM00271">
    <property type="entry name" value="DnaJ"/>
    <property type="match status" value="1"/>
</dbReference>
<evidence type="ECO:0000256" key="1">
    <source>
        <dbReference type="ARBA" id="ARBA00001594"/>
    </source>
</evidence>
<dbReference type="PRINTS" id="PR00625">
    <property type="entry name" value="JDOMAIN"/>
</dbReference>
<evidence type="ECO:0000256" key="8">
    <source>
        <dbReference type="ARBA" id="ARBA00023145"/>
    </source>
</evidence>
<dbReference type="InterPro" id="IPR033157">
    <property type="entry name" value="CTSZ"/>
</dbReference>
<dbReference type="PANTHER" id="PTHR12411">
    <property type="entry name" value="CYSTEINE PROTEASE FAMILY C1-RELATED"/>
    <property type="match status" value="1"/>
</dbReference>
<protein>
    <recommendedName>
        <fullName evidence="3">cathepsin X</fullName>
        <ecNumber evidence="3">3.4.18.1</ecNumber>
    </recommendedName>
</protein>
<dbReference type="EMBL" id="JALJOV010001374">
    <property type="protein sequence ID" value="KAK9848930.1"/>
    <property type="molecule type" value="Genomic_DNA"/>
</dbReference>
<dbReference type="NCBIfam" id="NF047558">
    <property type="entry name" value="TPR_END_plus"/>
    <property type="match status" value="1"/>
</dbReference>
<feature type="region of interest" description="Disordered" evidence="11">
    <location>
        <begin position="553"/>
        <end position="615"/>
    </location>
</feature>
<feature type="compositionally biased region" description="Basic residues" evidence="11">
    <location>
        <begin position="574"/>
        <end position="591"/>
    </location>
</feature>
<feature type="compositionally biased region" description="Low complexity" evidence="11">
    <location>
        <begin position="483"/>
        <end position="511"/>
    </location>
</feature>
<dbReference type="InterPro" id="IPR038765">
    <property type="entry name" value="Papain-like_cys_pep_sf"/>
</dbReference>
<dbReference type="CDD" id="cd02698">
    <property type="entry name" value="Peptidase_C1A_CathepsinX"/>
    <property type="match status" value="1"/>
</dbReference>
<keyword evidence="7" id="KW-0788">Thiol protease</keyword>
<feature type="signal peptide" evidence="12">
    <location>
        <begin position="1"/>
        <end position="22"/>
    </location>
</feature>
<evidence type="ECO:0000313" key="15">
    <source>
        <dbReference type="Proteomes" id="UP001485043"/>
    </source>
</evidence>
<dbReference type="Gene3D" id="1.25.40.10">
    <property type="entry name" value="Tetratricopeptide repeat domain"/>
    <property type="match status" value="1"/>
</dbReference>
<feature type="compositionally biased region" description="Polar residues" evidence="11">
    <location>
        <begin position="473"/>
        <end position="482"/>
    </location>
</feature>
<evidence type="ECO:0000256" key="3">
    <source>
        <dbReference type="ARBA" id="ARBA00012516"/>
    </source>
</evidence>
<evidence type="ECO:0000256" key="5">
    <source>
        <dbReference type="ARBA" id="ARBA00022729"/>
    </source>
</evidence>
<feature type="compositionally biased region" description="Low complexity" evidence="11">
    <location>
        <begin position="389"/>
        <end position="400"/>
    </location>
</feature>
<dbReference type="InterPro" id="IPR025661">
    <property type="entry name" value="Pept_asp_AS"/>
</dbReference>
<evidence type="ECO:0000256" key="7">
    <source>
        <dbReference type="ARBA" id="ARBA00022807"/>
    </source>
</evidence>
<keyword evidence="6" id="KW-0378">Hydrolase</keyword>
<dbReference type="EC" id="3.4.18.1" evidence="3"/>
<dbReference type="InterPro" id="IPR013128">
    <property type="entry name" value="Peptidase_C1A"/>
</dbReference>
<proteinExistence type="inferred from homology"/>
<dbReference type="Pfam" id="PF00112">
    <property type="entry name" value="Peptidase_C1"/>
    <property type="match status" value="1"/>
</dbReference>
<evidence type="ECO:0000259" key="13">
    <source>
        <dbReference type="PROSITE" id="PS50076"/>
    </source>
</evidence>
<dbReference type="CDD" id="cd06257">
    <property type="entry name" value="DnaJ"/>
    <property type="match status" value="1"/>
</dbReference>
<feature type="compositionally biased region" description="Low complexity" evidence="11">
    <location>
        <begin position="594"/>
        <end position="611"/>
    </location>
</feature>
<evidence type="ECO:0000256" key="10">
    <source>
        <dbReference type="ARBA" id="ARBA00023180"/>
    </source>
</evidence>
<sequence length="874" mass="97992">MELHRLCLALCALTAYCSVASSLGVEDLSEEELLAPSPWATKVLTWEDVPEYVELIKSPRPHEQVKEADLPESWDWRNINGTNYCSSTRNQHIPQYCGSCWAMGSTSALADRINIMRGAAWPGAYLSVQNVIDCGGAGSCHGGWDSGVYKYAAESGIPDETCNNYVALDQECNAKDQCFTCWPGRYGCMPVQTYDRAVVSEHGRVSGREAMKAEIFKRGPISCGIDSTMKLAMYTGGVFHQYNPTPSINHLISVVGWGVEDGVEYWIGRNSWGEPWGEKGFFRIVTSKRCRQKRPSFAVYAATQSLYEVLGVSDSATDREIKKAFKQKALKLHPDVNKAANASEQFQECKMAYQTLIDSAARDKYNRELRDGKPGGFDWDNIWNRGRTQAQQPQSQSRAQKPAKKDEEPFYGFSDFFRDVSADWDATRRRRAAKGTPTGSIWQELAGLGEDFVEFLEHELSKSSDPELRRQAQESAQASSGPSDSAQTSFNQSSSSADRTSSSTQARSTSSGWSDPSGNDAQSRAAQIRRENDERKQRANAEVDDMLADMKRRPSQVALHQATALRRCADQSRTHRQSLHKQGCKHRRPRRLQAAETAQSTEQSSSESPSSVPEGEFYEVELKKPLGIKFGRGNDGEAYVLASDKRLGDTDDQVQPGDKIVKCSASFGPDIWDARNFGQVMYAIKTRNGDVYLKFLKRNGDMDIFKEPTLSEQDKAFKNERGGGNYGAGTRALQEQNFMARQKREKMRKEMFEDALNKFRSNDIEQALYTFEEVLGLEPKSITGRDMSKVSQIYRVTQYNIACCYSGLNQVDASLDALEQALKAGFEGYNKIREDPNLENLRKSKKFAPLIDKYDEPVFNSGAFDALKSLFRRN</sequence>
<feature type="region of interest" description="Disordered" evidence="11">
    <location>
        <begin position="376"/>
        <end position="409"/>
    </location>
</feature>
<feature type="domain" description="J" evidence="13">
    <location>
        <begin position="305"/>
        <end position="369"/>
    </location>
</feature>
<evidence type="ECO:0000256" key="4">
    <source>
        <dbReference type="ARBA" id="ARBA00022670"/>
    </source>
</evidence>
<reference evidence="14 15" key="1">
    <citation type="journal article" date="2024" name="Nat. Commun.">
        <title>Phylogenomics reveals the evolutionary origins of lichenization in chlorophyte algae.</title>
        <authorList>
            <person name="Puginier C."/>
            <person name="Libourel C."/>
            <person name="Otte J."/>
            <person name="Skaloud P."/>
            <person name="Haon M."/>
            <person name="Grisel S."/>
            <person name="Petersen M."/>
            <person name="Berrin J.G."/>
            <person name="Delaux P.M."/>
            <person name="Dal Grande F."/>
            <person name="Keller J."/>
        </authorList>
    </citation>
    <scope>NUCLEOTIDE SEQUENCE [LARGE SCALE GENOMIC DNA]</scope>
    <source>
        <strain evidence="14 15">SAG 2523</strain>
    </source>
</reference>
<organism evidence="14 15">
    <name type="scientific">Apatococcus fuscideae</name>
    <dbReference type="NCBI Taxonomy" id="2026836"/>
    <lineage>
        <taxon>Eukaryota</taxon>
        <taxon>Viridiplantae</taxon>
        <taxon>Chlorophyta</taxon>
        <taxon>core chlorophytes</taxon>
        <taxon>Trebouxiophyceae</taxon>
        <taxon>Chlorellales</taxon>
        <taxon>Chlorellaceae</taxon>
        <taxon>Apatococcus</taxon>
    </lineage>
</organism>
<evidence type="ECO:0000256" key="9">
    <source>
        <dbReference type="ARBA" id="ARBA00023157"/>
    </source>
</evidence>
<feature type="chain" id="PRO_5043497778" description="cathepsin X" evidence="12">
    <location>
        <begin position="23"/>
        <end position="874"/>
    </location>
</feature>
<comment type="catalytic activity">
    <reaction evidence="1">
        <text>Release of C-terminal amino acid residues with broad specificity, but lacks action on C-terminal proline. Shows weak endopeptidase activity.</text>
        <dbReference type="EC" id="3.4.18.1"/>
    </reaction>
</comment>
<dbReference type="SUPFAM" id="SSF48452">
    <property type="entry name" value="TPR-like"/>
    <property type="match status" value="1"/>
</dbReference>
<comment type="caution">
    <text evidence="14">The sequence shown here is derived from an EMBL/GenBank/DDBJ whole genome shotgun (WGS) entry which is preliminary data.</text>
</comment>
<gene>
    <name evidence="14" type="ORF">WJX84_012412</name>
</gene>
<evidence type="ECO:0000256" key="12">
    <source>
        <dbReference type="SAM" id="SignalP"/>
    </source>
</evidence>
<keyword evidence="10" id="KW-0325">Glycoprotein</keyword>
<dbReference type="GO" id="GO:0016807">
    <property type="term" value="F:cysteine-type carboxypeptidase activity"/>
    <property type="evidence" value="ECO:0007669"/>
    <property type="project" value="UniProtKB-EC"/>
</dbReference>
<dbReference type="InterPro" id="IPR036869">
    <property type="entry name" value="J_dom_sf"/>
</dbReference>
<accession>A0AAW1SN87</accession>
<feature type="region of interest" description="Disordered" evidence="11">
    <location>
        <begin position="460"/>
        <end position="540"/>
    </location>
</feature>
<keyword evidence="8" id="KW-0865">Zymogen</keyword>
<evidence type="ECO:0000313" key="14">
    <source>
        <dbReference type="EMBL" id="KAK9848930.1"/>
    </source>
</evidence>
<keyword evidence="9" id="KW-1015">Disulfide bond</keyword>
<keyword evidence="4" id="KW-0645">Protease</keyword>
<comment type="similarity">
    <text evidence="2">Belongs to the peptidase C1 family.</text>
</comment>
<evidence type="ECO:0000256" key="2">
    <source>
        <dbReference type="ARBA" id="ARBA00008455"/>
    </source>
</evidence>
<dbReference type="Gene3D" id="1.10.287.110">
    <property type="entry name" value="DnaJ domain"/>
    <property type="match status" value="1"/>
</dbReference>
<dbReference type="Proteomes" id="UP001485043">
    <property type="component" value="Unassembled WGS sequence"/>
</dbReference>
<evidence type="ECO:0000256" key="11">
    <source>
        <dbReference type="SAM" id="MobiDB-lite"/>
    </source>
</evidence>
<feature type="compositionally biased region" description="Basic and acidic residues" evidence="11">
    <location>
        <begin position="528"/>
        <end position="540"/>
    </location>
</feature>
<dbReference type="FunFam" id="3.90.70.10:FF:000060">
    <property type="entry name" value="Cathepsin Z"/>
    <property type="match status" value="1"/>
</dbReference>
<dbReference type="GO" id="GO:0006508">
    <property type="term" value="P:proteolysis"/>
    <property type="evidence" value="ECO:0007669"/>
    <property type="project" value="UniProtKB-KW"/>
</dbReference>
<dbReference type="InterPro" id="IPR000668">
    <property type="entry name" value="Peptidase_C1A_C"/>
</dbReference>
<dbReference type="InterPro" id="IPR001623">
    <property type="entry name" value="DnaJ_domain"/>
</dbReference>
<keyword evidence="5 12" id="KW-0732">Signal</keyword>
<dbReference type="PROSITE" id="PS50076">
    <property type="entry name" value="DNAJ_2"/>
    <property type="match status" value="1"/>
</dbReference>
<keyword evidence="15" id="KW-1185">Reference proteome</keyword>
<dbReference type="Gene3D" id="3.90.70.10">
    <property type="entry name" value="Cysteine proteinases"/>
    <property type="match status" value="1"/>
</dbReference>
<evidence type="ECO:0000256" key="6">
    <source>
        <dbReference type="ARBA" id="ARBA00022801"/>
    </source>
</evidence>
<dbReference type="SUPFAM" id="SSF54001">
    <property type="entry name" value="Cysteine proteinases"/>
    <property type="match status" value="1"/>
</dbReference>
<feature type="compositionally biased region" description="Basic and acidic residues" evidence="11">
    <location>
        <begin position="460"/>
        <end position="472"/>
    </location>
</feature>
<dbReference type="InterPro" id="IPR011990">
    <property type="entry name" value="TPR-like_helical_dom_sf"/>
</dbReference>
<dbReference type="PROSITE" id="PS00640">
    <property type="entry name" value="THIOL_PROTEASE_ASN"/>
    <property type="match status" value="1"/>
</dbReference>
<name>A0AAW1SN87_9CHLO</name>
<dbReference type="Pfam" id="PF00226">
    <property type="entry name" value="DnaJ"/>
    <property type="match status" value="1"/>
</dbReference>